<sequence>MEEVIKCQNLTKKFGQELIFEDLSFAINKGEIFVILGKNGAGKSTLIKILLGMIYATKGEVKYAGIKKNNSAQLYSKMGAVLESVDNIYPFLSGIENIRYFLSLSGKSYKKEKQKVHQWVQRFQLQQAIHKPAGAYSRGMQQKLAIICALVKETDILFLDEPTLGLDFQSNKEIMEIIEELAHQEQKTIVLTSHQADVLETLSDRVLLLNNGKQLYYGSYSTFIKQFESDMYEIVFNFLGEPSKEIILEGEETAQLELQNLIKQGYQINRFEKRKKNIEEILREVYHENSTSIRW</sequence>
<dbReference type="EMBL" id="AP026729">
    <property type="protein sequence ID" value="BDQ62420.1"/>
    <property type="molecule type" value="Genomic_DNA"/>
</dbReference>
<name>A0AC59HRT9_ENTFL</name>
<evidence type="ECO:0000313" key="1">
    <source>
        <dbReference type="EMBL" id="BDQ62420.1"/>
    </source>
</evidence>
<dbReference type="Proteomes" id="UP001317613">
    <property type="component" value="Chromosome"/>
</dbReference>
<reference evidence="1" key="1">
    <citation type="submission" date="2022-08" db="EMBL/GenBank/DDBJ databases">
        <title>Molecular epidemiological analysis of five strains of VanD-type vancomycin-resistant Enterococcus faecalis.</title>
        <authorList>
            <person name="Mimura K."/>
            <person name="Hashimoto Y."/>
            <person name="Tomita H."/>
        </authorList>
    </citation>
    <scope>NUCLEOTIDE SEQUENCE</scope>
    <source>
        <strain evidence="1">SVR2332</strain>
    </source>
</reference>
<keyword evidence="1" id="KW-0067">ATP-binding</keyword>
<keyword evidence="1" id="KW-0547">Nucleotide-binding</keyword>
<accession>A0AC59HRT9</accession>
<gene>
    <name evidence="1" type="primary">bcrA</name>
    <name evidence="1" type="ORF">EfsSVR2332_24980</name>
</gene>
<proteinExistence type="predicted"/>
<organism evidence="1 2">
    <name type="scientific">Enterococcus faecalis</name>
    <name type="common">Streptococcus faecalis</name>
    <dbReference type="NCBI Taxonomy" id="1351"/>
    <lineage>
        <taxon>Bacteria</taxon>
        <taxon>Bacillati</taxon>
        <taxon>Bacillota</taxon>
        <taxon>Bacilli</taxon>
        <taxon>Lactobacillales</taxon>
        <taxon>Enterococcaceae</taxon>
        <taxon>Enterococcus</taxon>
    </lineage>
</organism>
<evidence type="ECO:0000313" key="2">
    <source>
        <dbReference type="Proteomes" id="UP001317613"/>
    </source>
</evidence>
<protein>
    <submittedName>
        <fullName evidence="1">ABC transporter ATP-binding protein</fullName>
    </submittedName>
</protein>